<gene>
    <name evidence="10" type="primary">potB</name>
    <name evidence="10" type="ORF">UDIV_0490</name>
</gene>
<dbReference type="eggNOG" id="COG1176">
    <property type="taxonomic scope" value="Bacteria"/>
</dbReference>
<evidence type="ECO:0000313" key="11">
    <source>
        <dbReference type="Proteomes" id="UP000028537"/>
    </source>
</evidence>
<dbReference type="PANTHER" id="PTHR42929">
    <property type="entry name" value="INNER MEMBRANE ABC TRANSPORTER PERMEASE PROTEIN YDCU-RELATED-RELATED"/>
    <property type="match status" value="1"/>
</dbReference>
<organism evidence="10 11">
    <name type="scientific">Ureaplasma diversum NCTC 246</name>
    <dbReference type="NCBI Taxonomy" id="1188241"/>
    <lineage>
        <taxon>Bacteria</taxon>
        <taxon>Bacillati</taxon>
        <taxon>Mycoplasmatota</taxon>
        <taxon>Mycoplasmoidales</taxon>
        <taxon>Mycoplasmoidaceae</taxon>
        <taxon>Ureaplasma</taxon>
    </lineage>
</organism>
<evidence type="ECO:0000256" key="2">
    <source>
        <dbReference type="ARBA" id="ARBA00007069"/>
    </source>
</evidence>
<dbReference type="SUPFAM" id="SSF161098">
    <property type="entry name" value="MetI-like"/>
    <property type="match status" value="1"/>
</dbReference>
<dbReference type="Gene3D" id="1.10.3720.10">
    <property type="entry name" value="MetI-like"/>
    <property type="match status" value="1"/>
</dbReference>
<feature type="transmembrane region" description="Helical" evidence="8">
    <location>
        <begin position="169"/>
        <end position="191"/>
    </location>
</feature>
<feature type="transmembrane region" description="Helical" evidence="8">
    <location>
        <begin position="141"/>
        <end position="162"/>
    </location>
</feature>
<feature type="domain" description="ABC transmembrane type-1" evidence="9">
    <location>
        <begin position="137"/>
        <end position="336"/>
    </location>
</feature>
<dbReference type="InterPro" id="IPR000515">
    <property type="entry name" value="MetI-like"/>
</dbReference>
<comment type="caution">
    <text evidence="10">The sequence shown here is derived from an EMBL/GenBank/DDBJ whole genome shotgun (WGS) entry which is preliminary data.</text>
</comment>
<keyword evidence="11" id="KW-1185">Reference proteome</keyword>
<proteinExistence type="inferred from homology"/>
<evidence type="ECO:0000256" key="7">
    <source>
        <dbReference type="ARBA" id="ARBA00023136"/>
    </source>
</evidence>
<feature type="transmembrane region" description="Helical" evidence="8">
    <location>
        <begin position="321"/>
        <end position="343"/>
    </location>
</feature>
<keyword evidence="6 8" id="KW-1133">Transmembrane helix</keyword>
<name>A0A084F1S1_9BACT</name>
<feature type="transmembrane region" description="Helical" evidence="8">
    <location>
        <begin position="266"/>
        <end position="288"/>
    </location>
</feature>
<dbReference type="EMBL" id="JFDP01000002">
    <property type="protein sequence ID" value="KEZ24163.1"/>
    <property type="molecule type" value="Genomic_DNA"/>
</dbReference>
<accession>A0A084F1S1</accession>
<keyword evidence="3" id="KW-0813">Transport</keyword>
<protein>
    <submittedName>
        <fullName evidence="10">Spermidine/putrescine ABC transporter, permease component</fullName>
    </submittedName>
</protein>
<evidence type="ECO:0000256" key="3">
    <source>
        <dbReference type="ARBA" id="ARBA00022448"/>
    </source>
</evidence>
<evidence type="ECO:0000256" key="1">
    <source>
        <dbReference type="ARBA" id="ARBA00004651"/>
    </source>
</evidence>
<evidence type="ECO:0000256" key="4">
    <source>
        <dbReference type="ARBA" id="ARBA00022475"/>
    </source>
</evidence>
<evidence type="ECO:0000256" key="6">
    <source>
        <dbReference type="ARBA" id="ARBA00022989"/>
    </source>
</evidence>
<feature type="transmembrane region" description="Helical" evidence="8">
    <location>
        <begin position="211"/>
        <end position="230"/>
    </location>
</feature>
<evidence type="ECO:0000256" key="5">
    <source>
        <dbReference type="ARBA" id="ARBA00022692"/>
    </source>
</evidence>
<dbReference type="OrthoDB" id="9807047at2"/>
<dbReference type="InterPro" id="IPR035906">
    <property type="entry name" value="MetI-like_sf"/>
</dbReference>
<comment type="subcellular location">
    <subcellularLocation>
        <location evidence="1">Cell membrane</location>
        <topology evidence="1">Multi-pass membrane protein</topology>
    </subcellularLocation>
</comment>
<comment type="similarity">
    <text evidence="2">Belongs to the binding-protein-dependent transport system permease family. CysTW subfamily.</text>
</comment>
<evidence type="ECO:0000256" key="8">
    <source>
        <dbReference type="SAM" id="Phobius"/>
    </source>
</evidence>
<dbReference type="PROSITE" id="PS50928">
    <property type="entry name" value="ABC_TM1"/>
    <property type="match status" value="1"/>
</dbReference>
<evidence type="ECO:0000313" key="10">
    <source>
        <dbReference type="EMBL" id="KEZ24163.1"/>
    </source>
</evidence>
<keyword evidence="4" id="KW-1003">Cell membrane</keyword>
<sequence>MNQLEIKTEESSNQFDSIPLNDLLINDHDQLLNQSNTVDQKVDLQIQEANASLKKVIKKKPNKFLPTKNKKPWFDRFRLTRGLVLTIPYVLLTLFLLIIPIAAIVIKSFVPNNDPTTGITTIADNWAIVTPAVGEKIFHSLWIAVVATIFCIIIAYPFTYFLSISKSKMLKIIAITLITAPIWLSLLVKLIGLKTLFDVIHGEINSTYGHMYTVIGLTYIYLPFMMLPLYNTLTTMPKNITNASYDLGRGFFYTFFHIVIPYTKNALLSGISIVFLSSFTSVAVAGFLNNSNSGGSIGDEIAQQGQAGIANVIQLSRASTLTLVISLVLIGLYLIFVLVPKIWKLVAYKRVWKKKNKEVDNEKL</sequence>
<evidence type="ECO:0000259" key="9">
    <source>
        <dbReference type="PROSITE" id="PS50928"/>
    </source>
</evidence>
<dbReference type="Proteomes" id="UP000028537">
    <property type="component" value="Unassembled WGS sequence"/>
</dbReference>
<feature type="transmembrane region" description="Helical" evidence="8">
    <location>
        <begin position="83"/>
        <end position="106"/>
    </location>
</feature>
<dbReference type="GO" id="GO:0055085">
    <property type="term" value="P:transmembrane transport"/>
    <property type="evidence" value="ECO:0007669"/>
    <property type="project" value="InterPro"/>
</dbReference>
<dbReference type="AlphaFoldDB" id="A0A084F1S1"/>
<reference evidence="10 11" key="1">
    <citation type="submission" date="2014-02" db="EMBL/GenBank/DDBJ databases">
        <title>Genome sequence of Ureaplasma diversum strain 246.</title>
        <authorList>
            <person name="Sirand-Pugnet P."/>
            <person name="Breton M."/>
            <person name="Dordet-Frisoni E."/>
            <person name="Baranowski E."/>
            <person name="Barre A."/>
            <person name="Couture C."/>
            <person name="Dupuy V."/>
            <person name="Gaurivaud P."/>
            <person name="Jacob D."/>
            <person name="Lemaitre C."/>
            <person name="Manso-Silvan L."/>
            <person name="Nikolski M."/>
            <person name="Nouvel L.-X."/>
            <person name="Poumarat F."/>
            <person name="Tardy F."/>
            <person name="Thebault P."/>
            <person name="Theil S."/>
            <person name="Citti C."/>
            <person name="Thiaucourt F."/>
            <person name="Blanchard A."/>
        </authorList>
    </citation>
    <scope>NUCLEOTIDE SEQUENCE [LARGE SCALE GENOMIC DNA]</scope>
    <source>
        <strain evidence="10 11">NCTC 246</strain>
    </source>
</reference>
<keyword evidence="5 8" id="KW-0812">Transmembrane</keyword>
<dbReference type="PANTHER" id="PTHR42929:SF1">
    <property type="entry name" value="INNER MEMBRANE ABC TRANSPORTER PERMEASE PROTEIN YDCU-RELATED"/>
    <property type="match status" value="1"/>
</dbReference>
<dbReference type="GO" id="GO:0005886">
    <property type="term" value="C:plasma membrane"/>
    <property type="evidence" value="ECO:0007669"/>
    <property type="project" value="UniProtKB-SubCell"/>
</dbReference>
<keyword evidence="7 8" id="KW-0472">Membrane</keyword>
<dbReference type="CDD" id="cd06261">
    <property type="entry name" value="TM_PBP2"/>
    <property type="match status" value="1"/>
</dbReference>